<dbReference type="NCBIfam" id="TIGR04294">
    <property type="entry name" value="pre_pil_HX9DG"/>
    <property type="match status" value="1"/>
</dbReference>
<evidence type="ECO:0000313" key="4">
    <source>
        <dbReference type="Proteomes" id="UP000324233"/>
    </source>
</evidence>
<dbReference type="InterPro" id="IPR027558">
    <property type="entry name" value="Pre_pil_HX9DG_C"/>
</dbReference>
<accession>A0A5B9VV46</accession>
<keyword evidence="1" id="KW-0812">Transmembrane</keyword>
<evidence type="ECO:0000259" key="2">
    <source>
        <dbReference type="Pfam" id="PF07596"/>
    </source>
</evidence>
<keyword evidence="1" id="KW-0472">Membrane</keyword>
<dbReference type="Proteomes" id="UP000324233">
    <property type="component" value="Chromosome"/>
</dbReference>
<dbReference type="PANTHER" id="PTHR30093:SF2">
    <property type="entry name" value="TYPE II SECRETION SYSTEM PROTEIN H"/>
    <property type="match status" value="1"/>
</dbReference>
<keyword evidence="4" id="KW-1185">Reference proteome</keyword>
<feature type="transmembrane region" description="Helical" evidence="1">
    <location>
        <begin position="28"/>
        <end position="49"/>
    </location>
</feature>
<feature type="domain" description="DUF1559" evidence="2">
    <location>
        <begin position="50"/>
        <end position="205"/>
    </location>
</feature>
<dbReference type="OrthoDB" id="285651at2"/>
<organism evidence="3 4">
    <name type="scientific">Aquisphaera giovannonii</name>
    <dbReference type="NCBI Taxonomy" id="406548"/>
    <lineage>
        <taxon>Bacteria</taxon>
        <taxon>Pseudomonadati</taxon>
        <taxon>Planctomycetota</taxon>
        <taxon>Planctomycetia</taxon>
        <taxon>Isosphaerales</taxon>
        <taxon>Isosphaeraceae</taxon>
        <taxon>Aquisphaera</taxon>
    </lineage>
</organism>
<dbReference type="Pfam" id="PF07596">
    <property type="entry name" value="SBP_bac_10"/>
    <property type="match status" value="1"/>
</dbReference>
<dbReference type="SUPFAM" id="SSF54523">
    <property type="entry name" value="Pili subunits"/>
    <property type="match status" value="1"/>
</dbReference>
<evidence type="ECO:0000313" key="3">
    <source>
        <dbReference type="EMBL" id="QEH31681.1"/>
    </source>
</evidence>
<evidence type="ECO:0000256" key="1">
    <source>
        <dbReference type="SAM" id="Phobius"/>
    </source>
</evidence>
<dbReference type="PANTHER" id="PTHR30093">
    <property type="entry name" value="GENERAL SECRETION PATHWAY PROTEIN G"/>
    <property type="match status" value="1"/>
</dbReference>
<dbReference type="RefSeq" id="WP_148590330.1">
    <property type="nucleotide sequence ID" value="NZ_CP042997.1"/>
</dbReference>
<gene>
    <name evidence="3" type="ORF">OJF2_01460</name>
</gene>
<dbReference type="InterPro" id="IPR011453">
    <property type="entry name" value="DUF1559"/>
</dbReference>
<dbReference type="AlphaFoldDB" id="A0A5B9VV46"/>
<reference evidence="3 4" key="1">
    <citation type="submission" date="2019-08" db="EMBL/GenBank/DDBJ databases">
        <title>Deep-cultivation of Planctomycetes and their phenomic and genomic characterization uncovers novel biology.</title>
        <authorList>
            <person name="Wiegand S."/>
            <person name="Jogler M."/>
            <person name="Boedeker C."/>
            <person name="Pinto D."/>
            <person name="Vollmers J."/>
            <person name="Rivas-Marin E."/>
            <person name="Kohn T."/>
            <person name="Peeters S.H."/>
            <person name="Heuer A."/>
            <person name="Rast P."/>
            <person name="Oberbeckmann S."/>
            <person name="Bunk B."/>
            <person name="Jeske O."/>
            <person name="Meyerdierks A."/>
            <person name="Storesund J.E."/>
            <person name="Kallscheuer N."/>
            <person name="Luecker S."/>
            <person name="Lage O.M."/>
            <person name="Pohl T."/>
            <person name="Merkel B.J."/>
            <person name="Hornburger P."/>
            <person name="Mueller R.-W."/>
            <person name="Bruemmer F."/>
            <person name="Labrenz M."/>
            <person name="Spormann A.M."/>
            <person name="Op den Camp H."/>
            <person name="Overmann J."/>
            <person name="Amann R."/>
            <person name="Jetten M.S.M."/>
            <person name="Mascher T."/>
            <person name="Medema M.H."/>
            <person name="Devos D.P."/>
            <person name="Kaster A.-K."/>
            <person name="Ovreas L."/>
            <person name="Rohde M."/>
            <person name="Galperin M.Y."/>
            <person name="Jogler C."/>
        </authorList>
    </citation>
    <scope>NUCLEOTIDE SEQUENCE [LARGE SCALE GENOMIC DNA]</scope>
    <source>
        <strain evidence="3 4">OJF2</strain>
    </source>
</reference>
<dbReference type="KEGG" id="agv:OJF2_01460"/>
<dbReference type="Gene3D" id="3.30.700.10">
    <property type="entry name" value="Glycoprotein, Type 4 Pilin"/>
    <property type="match status" value="1"/>
</dbReference>
<sequence>MSTTFDHDPEFGGTIRKPEAGPGVIARVLRTLGCLGVIVLGIMLLSPAYRSAREAARRAACVNNLKQIALAMHNYAEEHGAFPPACTLDANGRRLHSWRVLLLPYLELEAFYKTIDLSKPWDDPANAKAAERMPSVYNCSASAKPNHTAEPFERFGNRPDNTTTYLANAAEGGLLRRGKPRRPEDVIDGLMETLMVIEADDREAVPWMAPIDADATLILGLSPDSKLAHPGGMNAAFCDGSVRFLKATLAASTRRAMITIDAGDGPHVETY</sequence>
<dbReference type="InterPro" id="IPR045584">
    <property type="entry name" value="Pilin-like"/>
</dbReference>
<keyword evidence="1" id="KW-1133">Transmembrane helix</keyword>
<dbReference type="EMBL" id="CP042997">
    <property type="protein sequence ID" value="QEH31681.1"/>
    <property type="molecule type" value="Genomic_DNA"/>
</dbReference>
<protein>
    <recommendedName>
        <fullName evidence="2">DUF1559 domain-containing protein</fullName>
    </recommendedName>
</protein>
<proteinExistence type="predicted"/>
<name>A0A5B9VV46_9BACT</name>